<name>A0ABZ1AU04_AROEV</name>
<evidence type="ECO:0000313" key="4">
    <source>
        <dbReference type="EMBL" id="WRL48935.1"/>
    </source>
</evidence>
<dbReference type="Gene3D" id="3.40.50.2000">
    <property type="entry name" value="Glycogen Phosphorylase B"/>
    <property type="match status" value="2"/>
</dbReference>
<keyword evidence="5" id="KW-1185">Reference proteome</keyword>
<protein>
    <submittedName>
        <fullName evidence="4">Glycosyltransferase family 1 protein</fullName>
    </submittedName>
</protein>
<dbReference type="RefSeq" id="WP_407281071.1">
    <property type="nucleotide sequence ID" value="NZ_CP141259.1"/>
</dbReference>
<dbReference type="Pfam" id="PF00534">
    <property type="entry name" value="Glycos_transf_1"/>
    <property type="match status" value="1"/>
</dbReference>
<dbReference type="Proteomes" id="UP001626593">
    <property type="component" value="Chromosome"/>
</dbReference>
<feature type="domain" description="Glycosyltransferase subfamily 4-like N-terminal" evidence="3">
    <location>
        <begin position="38"/>
        <end position="189"/>
    </location>
</feature>
<accession>A0ABZ1AU04</accession>
<dbReference type="Pfam" id="PF13439">
    <property type="entry name" value="Glyco_transf_4"/>
    <property type="match status" value="1"/>
</dbReference>
<feature type="domain" description="Glycosyl transferase family 1" evidence="2">
    <location>
        <begin position="210"/>
        <end position="359"/>
    </location>
</feature>
<keyword evidence="1" id="KW-0808">Transferase</keyword>
<evidence type="ECO:0000313" key="5">
    <source>
        <dbReference type="Proteomes" id="UP001626593"/>
    </source>
</evidence>
<dbReference type="EMBL" id="CP141259">
    <property type="protein sequence ID" value="WRL48935.1"/>
    <property type="molecule type" value="Genomic_DNA"/>
</dbReference>
<reference evidence="4 5" key="1">
    <citation type="submission" date="2023-12" db="EMBL/GenBank/DDBJ databases">
        <title>A. evansii MAY27, complete genome.</title>
        <authorList>
            <person name="Wang Y."/>
        </authorList>
    </citation>
    <scope>NUCLEOTIDE SEQUENCE [LARGE SCALE GENOMIC DNA]</scope>
    <source>
        <strain evidence="4 5">MAY27</strain>
    </source>
</reference>
<evidence type="ECO:0000256" key="1">
    <source>
        <dbReference type="ARBA" id="ARBA00022679"/>
    </source>
</evidence>
<evidence type="ECO:0000259" key="3">
    <source>
        <dbReference type="Pfam" id="PF13439"/>
    </source>
</evidence>
<dbReference type="InterPro" id="IPR028098">
    <property type="entry name" value="Glyco_trans_4-like_N"/>
</dbReference>
<dbReference type="InterPro" id="IPR001296">
    <property type="entry name" value="Glyco_trans_1"/>
</dbReference>
<evidence type="ECO:0000259" key="2">
    <source>
        <dbReference type="Pfam" id="PF00534"/>
    </source>
</evidence>
<dbReference type="PANTHER" id="PTHR46401">
    <property type="entry name" value="GLYCOSYLTRANSFERASE WBBK-RELATED"/>
    <property type="match status" value="1"/>
</dbReference>
<organism evidence="4 5">
    <name type="scientific">Aromatoleum evansii</name>
    <name type="common">Azoarcus evansii</name>
    <dbReference type="NCBI Taxonomy" id="59406"/>
    <lineage>
        <taxon>Bacteria</taxon>
        <taxon>Pseudomonadati</taxon>
        <taxon>Pseudomonadota</taxon>
        <taxon>Betaproteobacteria</taxon>
        <taxon>Rhodocyclales</taxon>
        <taxon>Rhodocyclaceae</taxon>
        <taxon>Aromatoleum</taxon>
    </lineage>
</organism>
<dbReference type="CDD" id="cd03809">
    <property type="entry name" value="GT4_MtfB-like"/>
    <property type="match status" value="1"/>
</dbReference>
<sequence>MAAFPCSRLREGGCRPQVGVDFHTFDGIFQGSRSHVLGIFREAIRLAPEIDFILFLDNPEQLKSAHPEFGAPNVRLVRMPHRPGPIRLGLQLPWLQVREKLDLLHTQYRLPFFPLGPCACTIHDVLFESHPEYFPRFFTLQSKLTFRLAARVARLLFSVSEFSRKEIAARFGIEAERIRVLYNGVDRARFFPGREGVEKLAPLGLDAGGYLLTVGRLEPRKNHARLIEAFGRLGEGAPPLVCVGQRDFGYAAALEAATRFGVQGRVHFLENVGDDMLPVLMRNARAFVFPAIAEGFGMPVAEALASGVPVVTSNTTSMPEVAGRAAVLVDPLDVTSIAQGLEKVLGDPELAATMVTEGAEQIKKFDWAESARALVASYRGFFADRYATQGAPSERGA</sequence>
<proteinExistence type="predicted"/>
<dbReference type="SUPFAM" id="SSF53756">
    <property type="entry name" value="UDP-Glycosyltransferase/glycogen phosphorylase"/>
    <property type="match status" value="1"/>
</dbReference>
<dbReference type="PANTHER" id="PTHR46401:SF2">
    <property type="entry name" value="GLYCOSYLTRANSFERASE WBBK-RELATED"/>
    <property type="match status" value="1"/>
</dbReference>
<gene>
    <name evidence="4" type="ORF">U5817_13655</name>
</gene>